<organism evidence="2 3">
    <name type="scientific">Sediminitomix flava</name>
    <dbReference type="NCBI Taxonomy" id="379075"/>
    <lineage>
        <taxon>Bacteria</taxon>
        <taxon>Pseudomonadati</taxon>
        <taxon>Bacteroidota</taxon>
        <taxon>Cytophagia</taxon>
        <taxon>Cytophagales</taxon>
        <taxon>Flammeovirgaceae</taxon>
        <taxon>Sediminitomix</taxon>
    </lineage>
</organism>
<accession>A0A315Z9Q3</accession>
<sequence length="144" mass="16595">MEKNSIFKESKFEKTYLAGFHVLVIIFLGLLFVLNKEWLRPQFGEESFFTVVLGALPNFLGAIIGGALVVVFAFRLEKLKGHVLMIFSAIMISAFLIYEEKYPQFLASKVTDVYDIYASVLGAITLLIYYFILREFWERSKSKK</sequence>
<keyword evidence="1" id="KW-0472">Membrane</keyword>
<gene>
    <name evidence="2" type="ORF">BC781_10449</name>
</gene>
<protein>
    <submittedName>
        <fullName evidence="2">Uncharacterized protein</fullName>
    </submittedName>
</protein>
<evidence type="ECO:0000313" key="3">
    <source>
        <dbReference type="Proteomes" id="UP000245535"/>
    </source>
</evidence>
<proteinExistence type="predicted"/>
<evidence type="ECO:0000313" key="2">
    <source>
        <dbReference type="EMBL" id="PWJ40790.1"/>
    </source>
</evidence>
<dbReference type="EMBL" id="QGDO01000004">
    <property type="protein sequence ID" value="PWJ40790.1"/>
    <property type="molecule type" value="Genomic_DNA"/>
</dbReference>
<feature type="transmembrane region" description="Helical" evidence="1">
    <location>
        <begin position="16"/>
        <end position="35"/>
    </location>
</feature>
<feature type="transmembrane region" description="Helical" evidence="1">
    <location>
        <begin position="114"/>
        <end position="133"/>
    </location>
</feature>
<keyword evidence="1" id="KW-0812">Transmembrane</keyword>
<dbReference type="RefSeq" id="WP_109619533.1">
    <property type="nucleotide sequence ID" value="NZ_QGDO01000004.1"/>
</dbReference>
<keyword evidence="1" id="KW-1133">Transmembrane helix</keyword>
<name>A0A315Z9Q3_SEDFL</name>
<keyword evidence="3" id="KW-1185">Reference proteome</keyword>
<feature type="transmembrane region" description="Helical" evidence="1">
    <location>
        <begin position="81"/>
        <end position="98"/>
    </location>
</feature>
<reference evidence="2 3" key="1">
    <citation type="submission" date="2018-03" db="EMBL/GenBank/DDBJ databases">
        <title>Genomic Encyclopedia of Archaeal and Bacterial Type Strains, Phase II (KMG-II): from individual species to whole genera.</title>
        <authorList>
            <person name="Goeker M."/>
        </authorList>
    </citation>
    <scope>NUCLEOTIDE SEQUENCE [LARGE SCALE GENOMIC DNA]</scope>
    <source>
        <strain evidence="2 3">DSM 28229</strain>
    </source>
</reference>
<evidence type="ECO:0000256" key="1">
    <source>
        <dbReference type="SAM" id="Phobius"/>
    </source>
</evidence>
<dbReference type="AlphaFoldDB" id="A0A315Z9Q3"/>
<feature type="transmembrane region" description="Helical" evidence="1">
    <location>
        <begin position="47"/>
        <end position="74"/>
    </location>
</feature>
<comment type="caution">
    <text evidence="2">The sequence shown here is derived from an EMBL/GenBank/DDBJ whole genome shotgun (WGS) entry which is preliminary data.</text>
</comment>
<dbReference type="Proteomes" id="UP000245535">
    <property type="component" value="Unassembled WGS sequence"/>
</dbReference>